<keyword evidence="8" id="KW-1185">Reference proteome</keyword>
<dbReference type="InterPro" id="IPR007042">
    <property type="entry name" value="SERRATE/Ars2_C"/>
</dbReference>
<feature type="compositionally biased region" description="Basic and acidic residues" evidence="4">
    <location>
        <begin position="7"/>
        <end position="38"/>
    </location>
</feature>
<dbReference type="InterPro" id="IPR021933">
    <property type="entry name" value="SERRATE/Ars2_N"/>
</dbReference>
<evidence type="ECO:0000256" key="2">
    <source>
        <dbReference type="ARBA" id="ARBA00005407"/>
    </source>
</evidence>
<evidence type="ECO:0000256" key="1">
    <source>
        <dbReference type="ARBA" id="ARBA00004123"/>
    </source>
</evidence>
<dbReference type="GO" id="GO:0031053">
    <property type="term" value="P:primary miRNA processing"/>
    <property type="evidence" value="ECO:0007669"/>
    <property type="project" value="TreeGrafter"/>
</dbReference>
<organism evidence="7 8">
    <name type="scientific">Ciona savignyi</name>
    <name type="common">Pacific transparent sea squirt</name>
    <dbReference type="NCBI Taxonomy" id="51511"/>
    <lineage>
        <taxon>Eukaryota</taxon>
        <taxon>Metazoa</taxon>
        <taxon>Chordata</taxon>
        <taxon>Tunicata</taxon>
        <taxon>Ascidiacea</taxon>
        <taxon>Phlebobranchia</taxon>
        <taxon>Cionidae</taxon>
        <taxon>Ciona</taxon>
    </lineage>
</organism>
<evidence type="ECO:0000259" key="6">
    <source>
        <dbReference type="Pfam" id="PF12066"/>
    </source>
</evidence>
<reference evidence="8" key="1">
    <citation type="submission" date="2003-08" db="EMBL/GenBank/DDBJ databases">
        <authorList>
            <person name="Birren B."/>
            <person name="Nusbaum C."/>
            <person name="Abebe A."/>
            <person name="Abouelleil A."/>
            <person name="Adekoya E."/>
            <person name="Ait-zahra M."/>
            <person name="Allen N."/>
            <person name="Allen T."/>
            <person name="An P."/>
            <person name="Anderson M."/>
            <person name="Anderson S."/>
            <person name="Arachchi H."/>
            <person name="Armbruster J."/>
            <person name="Bachantsang P."/>
            <person name="Baldwin J."/>
            <person name="Barry A."/>
            <person name="Bayul T."/>
            <person name="Blitshsteyn B."/>
            <person name="Bloom T."/>
            <person name="Blye J."/>
            <person name="Boguslavskiy L."/>
            <person name="Borowsky M."/>
            <person name="Boukhgalter B."/>
            <person name="Brunache A."/>
            <person name="Butler J."/>
            <person name="Calixte N."/>
            <person name="Calvo S."/>
            <person name="Camarata J."/>
            <person name="Campo K."/>
            <person name="Chang J."/>
            <person name="Cheshatsang Y."/>
            <person name="Citroen M."/>
            <person name="Collymore A."/>
            <person name="Considine T."/>
            <person name="Cook A."/>
            <person name="Cooke P."/>
            <person name="Corum B."/>
            <person name="Cuomo C."/>
            <person name="David R."/>
            <person name="Dawoe T."/>
            <person name="Degray S."/>
            <person name="Dodge S."/>
            <person name="Dooley K."/>
            <person name="Dorje P."/>
            <person name="Dorjee K."/>
            <person name="Dorris L."/>
            <person name="Duffey N."/>
            <person name="Dupes A."/>
            <person name="Elkins T."/>
            <person name="Engels R."/>
            <person name="Erickson J."/>
            <person name="Farina A."/>
            <person name="Faro S."/>
            <person name="Ferreira P."/>
            <person name="Fischer H."/>
            <person name="Fitzgerald M."/>
            <person name="Foley K."/>
            <person name="Gage D."/>
            <person name="Galagan J."/>
            <person name="Gearin G."/>
            <person name="Gnerre S."/>
            <person name="Gnirke A."/>
            <person name="Goyette A."/>
            <person name="Graham J."/>
            <person name="Grandbois E."/>
            <person name="Gyaltsen K."/>
            <person name="Hafez N."/>
            <person name="Hagopian D."/>
            <person name="Hagos B."/>
            <person name="Hall J."/>
            <person name="Hatcher B."/>
            <person name="Heller A."/>
            <person name="Higgins H."/>
            <person name="Honan T."/>
            <person name="Horn A."/>
            <person name="Houde N."/>
            <person name="Hughes L."/>
            <person name="Hulme W."/>
            <person name="Husby E."/>
            <person name="Iliev I."/>
            <person name="Jaffe D."/>
            <person name="Jones C."/>
            <person name="Kamal M."/>
            <person name="Kamat A."/>
            <person name="Kamvysselis M."/>
            <person name="Karlsson E."/>
            <person name="Kells C."/>
            <person name="Kieu A."/>
            <person name="Kisner P."/>
            <person name="Kodira C."/>
            <person name="Kulbokas E."/>
            <person name="Labutti K."/>
            <person name="Lama D."/>
            <person name="Landers T."/>
            <person name="Leger J."/>
            <person name="Levine S."/>
            <person name="Lewis D."/>
            <person name="Lewis T."/>
            <person name="Lindblad-toh K."/>
            <person name="Liu X."/>
            <person name="Lokyitsang T."/>
            <person name="Lokyitsang Y."/>
            <person name="Lucien O."/>
            <person name="Lui A."/>
            <person name="Ma L.J."/>
            <person name="Mabbitt R."/>
            <person name="Macdonald J."/>
            <person name="Maclean C."/>
            <person name="Major J."/>
            <person name="Manning J."/>
            <person name="Marabella R."/>
            <person name="Maru K."/>
            <person name="Matthews C."/>
            <person name="Mauceli E."/>
            <person name="Mccarthy M."/>
            <person name="Mcdonough S."/>
            <person name="Mcghee T."/>
            <person name="Meldrim J."/>
            <person name="Meneus L."/>
            <person name="Mesirov J."/>
            <person name="Mihalev A."/>
            <person name="Mihova T."/>
            <person name="Mikkelsen T."/>
            <person name="Mlenga V."/>
            <person name="Moru K."/>
            <person name="Mozes J."/>
            <person name="Mulrain L."/>
            <person name="Munson G."/>
            <person name="Naylor J."/>
            <person name="Newes C."/>
            <person name="Nguyen C."/>
            <person name="Nguyen N."/>
            <person name="Nguyen T."/>
            <person name="Nicol R."/>
            <person name="Nielsen C."/>
            <person name="Nizzari M."/>
            <person name="Norbu C."/>
            <person name="Norbu N."/>
            <person name="O'donnell P."/>
            <person name="Okoawo O."/>
            <person name="O'leary S."/>
            <person name="Omotosho B."/>
            <person name="O'neill K."/>
            <person name="Osman S."/>
            <person name="Parker S."/>
            <person name="Perrin D."/>
            <person name="Phunkhang P."/>
            <person name="Piqani B."/>
            <person name="Purcell S."/>
            <person name="Rachupka T."/>
            <person name="Ramasamy U."/>
            <person name="Rameau R."/>
            <person name="Ray V."/>
            <person name="Raymond C."/>
            <person name="Retta R."/>
            <person name="Richardson S."/>
            <person name="Rise C."/>
            <person name="Rodriguez J."/>
            <person name="Rogers J."/>
            <person name="Rogov P."/>
            <person name="Rutman M."/>
            <person name="Schupbach R."/>
            <person name="Seaman C."/>
            <person name="Settipalli S."/>
            <person name="Sharpe T."/>
            <person name="Sheridan J."/>
            <person name="Sherpa N."/>
            <person name="Shi J."/>
            <person name="Smirnov S."/>
            <person name="Smith C."/>
            <person name="Sougnez C."/>
            <person name="Spencer B."/>
            <person name="Stalker J."/>
            <person name="Stange-thomann N."/>
            <person name="Stavropoulos S."/>
            <person name="Stetson K."/>
            <person name="Stone C."/>
            <person name="Stone S."/>
            <person name="Stubbs M."/>
            <person name="Talamas J."/>
            <person name="Tchuinga P."/>
            <person name="Tenzing P."/>
            <person name="Tesfaye S."/>
            <person name="Theodore J."/>
            <person name="Thoulutsang Y."/>
            <person name="Topham K."/>
            <person name="Towey S."/>
            <person name="Tsamla T."/>
            <person name="Tsomo N."/>
            <person name="Vallee D."/>
            <person name="Vassiliev H."/>
            <person name="Venkataraman V."/>
            <person name="Vinson J."/>
            <person name="Vo A."/>
            <person name="Wade C."/>
            <person name="Wang S."/>
            <person name="Wangchuk T."/>
            <person name="Wangdi T."/>
            <person name="Whittaker C."/>
            <person name="Wilkinson J."/>
            <person name="Wu Y."/>
            <person name="Wyman D."/>
            <person name="Yadav S."/>
            <person name="Yang S."/>
            <person name="Yang X."/>
            <person name="Yeager S."/>
            <person name="Yee E."/>
            <person name="Young G."/>
            <person name="Zainoun J."/>
            <person name="Zembeck L."/>
            <person name="Zimmer A."/>
            <person name="Zody M."/>
            <person name="Lander E."/>
        </authorList>
    </citation>
    <scope>NUCLEOTIDE SEQUENCE [LARGE SCALE GENOMIC DNA]</scope>
</reference>
<dbReference type="GeneTree" id="ENSGT00390000005492"/>
<evidence type="ECO:0000313" key="8">
    <source>
        <dbReference type="Proteomes" id="UP000007875"/>
    </source>
</evidence>
<dbReference type="eggNOG" id="KOG2295">
    <property type="taxonomic scope" value="Eukaryota"/>
</dbReference>
<dbReference type="Pfam" id="PF04959">
    <property type="entry name" value="ARS2"/>
    <property type="match status" value="1"/>
</dbReference>
<dbReference type="OMA" id="HLRMCEE"/>
<dbReference type="SUPFAM" id="SSF54928">
    <property type="entry name" value="RNA-binding domain, RBD"/>
    <property type="match status" value="1"/>
</dbReference>
<dbReference type="GO" id="GO:0003676">
    <property type="term" value="F:nucleic acid binding"/>
    <property type="evidence" value="ECO:0007669"/>
    <property type="project" value="InterPro"/>
</dbReference>
<dbReference type="PANTHER" id="PTHR13165">
    <property type="entry name" value="ARSENITE-RESISTANCE PROTEIN 2"/>
    <property type="match status" value="1"/>
</dbReference>
<comment type="similarity">
    <text evidence="2">Belongs to the ARS2 family.</text>
</comment>
<evidence type="ECO:0000256" key="4">
    <source>
        <dbReference type="SAM" id="MobiDB-lite"/>
    </source>
</evidence>
<dbReference type="InterPro" id="IPR035979">
    <property type="entry name" value="RBD_domain_sf"/>
</dbReference>
<name>H2Z9R9_CIOSA</name>
<evidence type="ECO:0008006" key="9">
    <source>
        <dbReference type="Google" id="ProtNLM"/>
    </source>
</evidence>
<feature type="region of interest" description="Disordered" evidence="4">
    <location>
        <begin position="814"/>
        <end position="902"/>
    </location>
</feature>
<feature type="region of interest" description="Disordered" evidence="4">
    <location>
        <begin position="383"/>
        <end position="413"/>
    </location>
</feature>
<dbReference type="FunCoup" id="H2Z9R9">
    <property type="interactions" value="1021"/>
</dbReference>
<feature type="region of interest" description="Disordered" evidence="4">
    <location>
        <begin position="253"/>
        <end position="285"/>
    </location>
</feature>
<reference evidence="7" key="2">
    <citation type="submission" date="2025-08" db="UniProtKB">
        <authorList>
            <consortium name="Ensembl"/>
        </authorList>
    </citation>
    <scope>IDENTIFICATION</scope>
</reference>
<dbReference type="Ensembl" id="ENSCSAVT00000014499.1">
    <property type="protein sequence ID" value="ENSCSAVP00000014334.1"/>
    <property type="gene ID" value="ENSCSAVG00000008394.1"/>
</dbReference>
<protein>
    <recommendedName>
        <fullName evidence="9">Arsenite-resistance protein 2 homolog</fullName>
    </recommendedName>
</protein>
<feature type="domain" description="SERRATE/Ars2 N-terminal" evidence="6">
    <location>
        <begin position="140"/>
        <end position="248"/>
    </location>
</feature>
<evidence type="ECO:0000259" key="5">
    <source>
        <dbReference type="Pfam" id="PF04959"/>
    </source>
</evidence>
<dbReference type="InterPro" id="IPR039727">
    <property type="entry name" value="SE/Ars2"/>
</dbReference>
<feature type="region of interest" description="Disordered" evidence="4">
    <location>
        <begin position="1"/>
        <end position="89"/>
    </location>
</feature>
<dbReference type="Proteomes" id="UP000007875">
    <property type="component" value="Unassembled WGS sequence"/>
</dbReference>
<keyword evidence="3" id="KW-0539">Nucleus</keyword>
<evidence type="ECO:0000256" key="3">
    <source>
        <dbReference type="ARBA" id="ARBA00023242"/>
    </source>
</evidence>
<dbReference type="InParanoid" id="H2Z9R9"/>
<accession>H2Z9R9</accession>
<sequence>MGDSGDEYSRQPRDKFQRERSDQYERRGREREYGRERGWNPPAMSGSDMKSGGMRSMGEPRHRPPDYPMAGPHEMKRRFSPGREADMRGRKRMRYPGFDGGWGWNPRPAFHPREEWGQGDRGIPHPVDMQPSGPKMLTFKQWLHNQKDDITDEEAVKNYTEYKVFRRQQLQEFFIAHKDEEWFKEKYEPDEADKRFGDQRSCIMWRAEVFSRLLQLDPFDLVDLDLANEERIIKVLDSAVIMMEGGNDDDLSILDADPNTVTHDEQTQPPAQAKTDETTEEADPKKTPMKVVFVVSNAYYNHIPALNHKKLNFLNNNIPQLDSLTEEQYELKKQAELYKQLLQDNPDADKVSSNLIWLRVVAVAIDVIYCNLKLILTQTEADTTDGKDKIAEDEEKTKSDSDQGKSDTEAENLQINTTYPLNLPINKREQPFKKVKSAPNDKIKCEVINHKLTSYTLHSVGEPKHPSNKVKSAPKARALHQTHSIFMRNLPPSVTKLEIVNLCKKFPGAYLIVKILKKFVGYFRFFRRCWVTFDRTVNIKDICWNLNNLRLRDLELNPVVNRDLSRRVRPISGIAQHVQCARNDLRNVARLIMHLDQKWKLWEKKDEDKQAEGEDGNPWLRNISEYLVDEMDAEEAELVGEEGAKQEGEEQGAAPIVKITRDEKLIKVLDRLLYYLRIVHSVDYYNASEYPCEDEMPNRCGIMHARGPIPPNMLTKSDINEFQKRFNDKLAHILNFKERLTDEEAKKLGPKVEDEEVEKFISANTEELGKDKWLCPLSGKKFKGPDYIRKHIFNKHGDKLDAVRKEVKYFNNYLMDPRRPGPMEGQAGKPPAHPAGPPAGYNGPPRRGQFSTPQYPQRPPNPYGNGTGRTYPPKGPRMGDPYSSRPIVGYQDLDAPEDTDFF</sequence>
<comment type="subcellular location">
    <subcellularLocation>
        <location evidence="1">Nucleus</location>
    </subcellularLocation>
</comment>
<proteinExistence type="inferred from homology"/>
<dbReference type="STRING" id="51511.ENSCSAVP00000014334"/>
<reference evidence="7" key="3">
    <citation type="submission" date="2025-09" db="UniProtKB">
        <authorList>
            <consortium name="Ensembl"/>
        </authorList>
    </citation>
    <scope>IDENTIFICATION</scope>
</reference>
<dbReference type="PANTHER" id="PTHR13165:SF0">
    <property type="entry name" value="SERRATE RNA EFFECTOR MOLECULE HOMOLOG"/>
    <property type="match status" value="1"/>
</dbReference>
<feature type="compositionally biased region" description="Basic and acidic residues" evidence="4">
    <location>
        <begin position="384"/>
        <end position="408"/>
    </location>
</feature>
<dbReference type="GO" id="GO:0016604">
    <property type="term" value="C:nuclear body"/>
    <property type="evidence" value="ECO:0007669"/>
    <property type="project" value="TreeGrafter"/>
</dbReference>
<evidence type="ECO:0000313" key="7">
    <source>
        <dbReference type="Ensembl" id="ENSCSAVP00000014334.1"/>
    </source>
</evidence>
<feature type="domain" description="SERRATE/Ars2 C-terminal" evidence="5">
    <location>
        <begin position="706"/>
        <end position="874"/>
    </location>
</feature>
<dbReference type="Pfam" id="PF12066">
    <property type="entry name" value="SERRATE_Ars2_N"/>
    <property type="match status" value="1"/>
</dbReference>
<dbReference type="AlphaFoldDB" id="H2Z9R9"/>
<dbReference type="CDD" id="cd00590">
    <property type="entry name" value="RRM_SF"/>
    <property type="match status" value="1"/>
</dbReference>
<feature type="compositionally biased region" description="Basic and acidic residues" evidence="4">
    <location>
        <begin position="274"/>
        <end position="285"/>
    </location>
</feature>